<evidence type="ECO:0000313" key="2">
    <source>
        <dbReference type="EMBL" id="SEG86874.1"/>
    </source>
</evidence>
<dbReference type="RefSeq" id="WP_103943018.1">
    <property type="nucleotide sequence ID" value="NZ_FNVO01000020.1"/>
</dbReference>
<keyword evidence="3" id="KW-1185">Reference proteome</keyword>
<keyword evidence="1" id="KW-1133">Transmembrane helix</keyword>
<keyword evidence="1" id="KW-0812">Transmembrane</keyword>
<gene>
    <name evidence="2" type="ORF">SAMN04489712_12024</name>
</gene>
<dbReference type="Proteomes" id="UP000236723">
    <property type="component" value="Unassembled WGS sequence"/>
</dbReference>
<accession>A0A1H6DNT8</accession>
<reference evidence="3" key="1">
    <citation type="submission" date="2016-10" db="EMBL/GenBank/DDBJ databases">
        <authorList>
            <person name="Varghese N."/>
            <person name="Submissions S."/>
        </authorList>
    </citation>
    <scope>NUCLEOTIDE SEQUENCE [LARGE SCALE GENOMIC DNA]</scope>
    <source>
        <strain evidence="3">DSM 43163</strain>
    </source>
</reference>
<feature type="transmembrane region" description="Helical" evidence="1">
    <location>
        <begin position="108"/>
        <end position="128"/>
    </location>
</feature>
<evidence type="ECO:0000313" key="3">
    <source>
        <dbReference type="Proteomes" id="UP000236723"/>
    </source>
</evidence>
<name>A0A1H6DNT8_9ACTN</name>
<organism evidence="2 3">
    <name type="scientific">Thermomonospora echinospora</name>
    <dbReference type="NCBI Taxonomy" id="1992"/>
    <lineage>
        <taxon>Bacteria</taxon>
        <taxon>Bacillati</taxon>
        <taxon>Actinomycetota</taxon>
        <taxon>Actinomycetes</taxon>
        <taxon>Streptosporangiales</taxon>
        <taxon>Thermomonosporaceae</taxon>
        <taxon>Thermomonospora</taxon>
    </lineage>
</organism>
<proteinExistence type="predicted"/>
<evidence type="ECO:0000256" key="1">
    <source>
        <dbReference type="SAM" id="Phobius"/>
    </source>
</evidence>
<dbReference type="AlphaFoldDB" id="A0A1H6DNT8"/>
<keyword evidence="1" id="KW-0472">Membrane</keyword>
<protein>
    <submittedName>
        <fullName evidence="2">Uncharacterized protein</fullName>
    </submittedName>
</protein>
<feature type="transmembrane region" description="Helical" evidence="1">
    <location>
        <begin position="76"/>
        <end position="96"/>
    </location>
</feature>
<sequence length="147" mass="16231">MLPTLSGRIQTRLFLLATVGLVVTALIVPVLPGAGSAALGDRYRTGLVVLASVAVLGVCWELLYHFLMQFRWEKDWPTLFGLLTLVPEGLLLWGLLELDVVPGITAGPPAATFWIHFAVVWLAVWLVANGPMRVPFVRWRFRGGRLV</sequence>
<feature type="transmembrane region" description="Helical" evidence="1">
    <location>
        <begin position="43"/>
        <end position="64"/>
    </location>
</feature>
<feature type="transmembrane region" description="Helical" evidence="1">
    <location>
        <begin position="12"/>
        <end position="31"/>
    </location>
</feature>
<dbReference type="EMBL" id="FNVO01000020">
    <property type="protein sequence ID" value="SEG86874.1"/>
    <property type="molecule type" value="Genomic_DNA"/>
</dbReference>